<dbReference type="STRING" id="100816.A0A175W6L6"/>
<dbReference type="VEuPathDB" id="FungiDB:MMYC01_205280"/>
<dbReference type="Proteomes" id="UP000078237">
    <property type="component" value="Unassembled WGS sequence"/>
</dbReference>
<evidence type="ECO:0000313" key="3">
    <source>
        <dbReference type="Proteomes" id="UP000078237"/>
    </source>
</evidence>
<feature type="compositionally biased region" description="Basic and acidic residues" evidence="1">
    <location>
        <begin position="370"/>
        <end position="385"/>
    </location>
</feature>
<evidence type="ECO:0000256" key="1">
    <source>
        <dbReference type="SAM" id="MobiDB-lite"/>
    </source>
</evidence>
<dbReference type="EMBL" id="LCTW02000114">
    <property type="protein sequence ID" value="KXX78594.1"/>
    <property type="molecule type" value="Genomic_DNA"/>
</dbReference>
<dbReference type="AlphaFoldDB" id="A0A175W6L6"/>
<feature type="compositionally biased region" description="Polar residues" evidence="1">
    <location>
        <begin position="388"/>
        <end position="397"/>
    </location>
</feature>
<organism evidence="2 3">
    <name type="scientific">Madurella mycetomatis</name>
    <dbReference type="NCBI Taxonomy" id="100816"/>
    <lineage>
        <taxon>Eukaryota</taxon>
        <taxon>Fungi</taxon>
        <taxon>Dikarya</taxon>
        <taxon>Ascomycota</taxon>
        <taxon>Pezizomycotina</taxon>
        <taxon>Sordariomycetes</taxon>
        <taxon>Sordariomycetidae</taxon>
        <taxon>Sordariales</taxon>
        <taxon>Sordariales incertae sedis</taxon>
        <taxon>Madurella</taxon>
    </lineage>
</organism>
<name>A0A175W6L6_9PEZI</name>
<accession>A0A175W6L6</accession>
<dbReference type="InterPro" id="IPR046486">
    <property type="entry name" value="DUF6579"/>
</dbReference>
<keyword evidence="3" id="KW-1185">Reference proteome</keyword>
<reference evidence="2 3" key="1">
    <citation type="journal article" date="2016" name="Genome Announc.">
        <title>Genome Sequence of Madurella mycetomatis mm55, Isolated from a Human Mycetoma Case in Sudan.</title>
        <authorList>
            <person name="Smit S."/>
            <person name="Derks M.F."/>
            <person name="Bervoets S."/>
            <person name="Fahal A."/>
            <person name="van Leeuwen W."/>
            <person name="van Belkum A."/>
            <person name="van de Sande W.W."/>
        </authorList>
    </citation>
    <scope>NUCLEOTIDE SEQUENCE [LARGE SCALE GENOMIC DNA]</scope>
    <source>
        <strain evidence="3">mm55</strain>
    </source>
</reference>
<gene>
    <name evidence="2" type="ORF">MMYC01_205280</name>
</gene>
<feature type="compositionally biased region" description="Basic and acidic residues" evidence="1">
    <location>
        <begin position="339"/>
        <end position="351"/>
    </location>
</feature>
<dbReference type="Pfam" id="PF20219">
    <property type="entry name" value="DUF6579"/>
    <property type="match status" value="1"/>
</dbReference>
<evidence type="ECO:0000313" key="2">
    <source>
        <dbReference type="EMBL" id="KXX78594.1"/>
    </source>
</evidence>
<proteinExistence type="predicted"/>
<feature type="region of interest" description="Disordered" evidence="1">
    <location>
        <begin position="313"/>
        <end position="397"/>
    </location>
</feature>
<protein>
    <submittedName>
        <fullName evidence="2">Uncharacterized protein</fullName>
    </submittedName>
</protein>
<sequence>MDKLRQAVTVIKLASRDKKLRKAVEELKPLVQTIQAGAGTYAIGKVMNDVDSVVNNVGVVVDTVTKTAAKVRAFVPSMQVMGRSFADSTRIFASFNSIAMTAGIAANVVVAYQGVQVLQLIDARLKDMAASLAAQTALIAQKDFPQYVYDMIRERITQTSLDPSQDHWFFVYHPDNDWYPGFYRLLEQESIGPEFCGYTNQIDTAFVFMLAARRRIQRKEQQAQRDGRPIRPTKLHLLIPAYQPVLIFEALKIPEEIGDFVMEGRINNNREFVWLNLPEYQQHYLQDIGRFVPPNPGWFDWAMSVIGLAEAPPKLGEPRVLGTRQGGAEAEGEVDAVDESAKQEVHDDQNRQRATPLQQRHKRHSTSTRSRGDPGGERERRRRGDTVVSGSTRSGRS</sequence>
<dbReference type="OrthoDB" id="3852249at2759"/>
<comment type="caution">
    <text evidence="2">The sequence shown here is derived from an EMBL/GenBank/DDBJ whole genome shotgun (WGS) entry which is preliminary data.</text>
</comment>